<keyword evidence="1" id="KW-0808">Transferase</keyword>
<dbReference type="GO" id="GO:0008168">
    <property type="term" value="F:methyltransferase activity"/>
    <property type="evidence" value="ECO:0007669"/>
    <property type="project" value="UniProtKB-KW"/>
</dbReference>
<dbReference type="SUPFAM" id="SSF53335">
    <property type="entry name" value="S-adenosyl-L-methionine-dependent methyltransferases"/>
    <property type="match status" value="1"/>
</dbReference>
<keyword evidence="2" id="KW-1185">Reference proteome</keyword>
<accession>A0ABZ0Z8H1</accession>
<reference evidence="1 2" key="1">
    <citation type="submission" date="2023-11" db="EMBL/GenBank/DDBJ databases">
        <authorList>
            <person name="Cook R."/>
            <person name="Crisci M."/>
            <person name="Pye H."/>
            <person name="Adriaenssens E."/>
            <person name="Santini J."/>
        </authorList>
    </citation>
    <scope>NUCLEOTIDE SEQUENCE [LARGE SCALE GENOMIC DNA]</scope>
    <source>
        <strain evidence="1">Lak_Megaphage_RVC_AP1_GC26</strain>
    </source>
</reference>
<dbReference type="Gene3D" id="3.40.50.150">
    <property type="entry name" value="Vaccinia Virus protein VP39"/>
    <property type="match status" value="1"/>
</dbReference>
<evidence type="ECO:0000313" key="1">
    <source>
        <dbReference type="EMBL" id="WQJ54435.1"/>
    </source>
</evidence>
<keyword evidence="1" id="KW-0489">Methyltransferase</keyword>
<dbReference type="EMBL" id="OR769218">
    <property type="protein sequence ID" value="WQJ54435.1"/>
    <property type="molecule type" value="Genomic_DNA"/>
</dbReference>
<sequence>MLEQDISEKRKERHHITQEDFTPKHIVELLCENSDDLFTNFSKTFLDPCAGIGNILLHVIEERLKHCNNDNDVINAISTCYGTELMEDNTEELKERLYKLLTSYNFNITDEIKNIVNNNIVCTDFFKWDYENWCSIKENKCDALF</sequence>
<dbReference type="InterPro" id="IPR029063">
    <property type="entry name" value="SAM-dependent_MTases_sf"/>
</dbReference>
<dbReference type="GO" id="GO:0032259">
    <property type="term" value="P:methylation"/>
    <property type="evidence" value="ECO:0007669"/>
    <property type="project" value="UniProtKB-KW"/>
</dbReference>
<proteinExistence type="predicted"/>
<evidence type="ECO:0000313" key="2">
    <source>
        <dbReference type="Proteomes" id="UP001346559"/>
    </source>
</evidence>
<protein>
    <submittedName>
        <fullName evidence="1">DNA methyltransferase</fullName>
    </submittedName>
</protein>
<organism evidence="1 2">
    <name type="scientific">phage Lak_Megaphage_RVC_AP1_GC26</name>
    <dbReference type="NCBI Taxonomy" id="3109224"/>
    <lineage>
        <taxon>Viruses</taxon>
        <taxon>Duplodnaviria</taxon>
        <taxon>Heunggongvirae</taxon>
        <taxon>Uroviricota</taxon>
        <taxon>Caudoviricetes</taxon>
        <taxon>Caudoviricetes code 15 clade</taxon>
    </lineage>
</organism>
<dbReference type="Proteomes" id="UP001346559">
    <property type="component" value="Segment"/>
</dbReference>
<name>A0ABZ0Z8H1_9CAUD</name>